<comment type="caution">
    <text evidence="1">The sequence shown here is derived from an EMBL/GenBank/DDBJ whole genome shotgun (WGS) entry which is preliminary data.</text>
</comment>
<dbReference type="HOGENOM" id="CLU_1214560_0_0_1"/>
<evidence type="ECO:0000313" key="1">
    <source>
        <dbReference type="EMBL" id="CCU74261.1"/>
    </source>
</evidence>
<name>N1J4Z4_BLUG1</name>
<protein>
    <submittedName>
        <fullName evidence="1">Uncharacterized protein</fullName>
    </submittedName>
</protein>
<organism evidence="1 2">
    <name type="scientific">Blumeria graminis f. sp. hordei (strain DH14)</name>
    <name type="common">Barley powdery mildew</name>
    <name type="synonym">Oidium monilioides f. sp. hordei</name>
    <dbReference type="NCBI Taxonomy" id="546991"/>
    <lineage>
        <taxon>Eukaryota</taxon>
        <taxon>Fungi</taxon>
        <taxon>Dikarya</taxon>
        <taxon>Ascomycota</taxon>
        <taxon>Pezizomycotina</taxon>
        <taxon>Leotiomycetes</taxon>
        <taxon>Erysiphales</taxon>
        <taxon>Erysiphaceae</taxon>
        <taxon>Blumeria</taxon>
        <taxon>Blumeria hordei</taxon>
    </lineage>
</organism>
<proteinExistence type="predicted"/>
<dbReference type="InParanoid" id="N1J4Z4"/>
<reference evidence="1 2" key="1">
    <citation type="journal article" date="2010" name="Science">
        <title>Genome expansion and gene loss in powdery mildew fungi reveal tradeoffs in extreme parasitism.</title>
        <authorList>
            <person name="Spanu P.D."/>
            <person name="Abbott J.C."/>
            <person name="Amselem J."/>
            <person name="Burgis T.A."/>
            <person name="Soanes D.M."/>
            <person name="Stueber K."/>
            <person name="Ver Loren van Themaat E."/>
            <person name="Brown J.K.M."/>
            <person name="Butcher S.A."/>
            <person name="Gurr S.J."/>
            <person name="Lebrun M.-H."/>
            <person name="Ridout C.J."/>
            <person name="Schulze-Lefert P."/>
            <person name="Talbot N.J."/>
            <person name="Ahmadinejad N."/>
            <person name="Ametz C."/>
            <person name="Barton G.R."/>
            <person name="Benjdia M."/>
            <person name="Bidzinski P."/>
            <person name="Bindschedler L.V."/>
            <person name="Both M."/>
            <person name="Brewer M.T."/>
            <person name="Cadle-Davidson L."/>
            <person name="Cadle-Davidson M.M."/>
            <person name="Collemare J."/>
            <person name="Cramer R."/>
            <person name="Frenkel O."/>
            <person name="Godfrey D."/>
            <person name="Harriman J."/>
            <person name="Hoede C."/>
            <person name="King B.C."/>
            <person name="Klages S."/>
            <person name="Kleemann J."/>
            <person name="Knoll D."/>
            <person name="Koti P.S."/>
            <person name="Kreplak J."/>
            <person name="Lopez-Ruiz F.J."/>
            <person name="Lu X."/>
            <person name="Maekawa T."/>
            <person name="Mahanil S."/>
            <person name="Micali C."/>
            <person name="Milgroom M.G."/>
            <person name="Montana G."/>
            <person name="Noir S."/>
            <person name="O'Connell R.J."/>
            <person name="Oberhaensli S."/>
            <person name="Parlange F."/>
            <person name="Pedersen C."/>
            <person name="Quesneville H."/>
            <person name="Reinhardt R."/>
            <person name="Rott M."/>
            <person name="Sacristan S."/>
            <person name="Schmidt S.M."/>
            <person name="Schoen M."/>
            <person name="Skamnioti P."/>
            <person name="Sommer H."/>
            <person name="Stephens A."/>
            <person name="Takahara H."/>
            <person name="Thordal-Christensen H."/>
            <person name="Vigouroux M."/>
            <person name="Wessling R."/>
            <person name="Wicker T."/>
            <person name="Panstruga R."/>
        </authorList>
    </citation>
    <scope>NUCLEOTIDE SEQUENCE [LARGE SCALE GENOMIC DNA]</scope>
    <source>
        <strain evidence="1">DH14</strain>
    </source>
</reference>
<evidence type="ECO:0000313" key="2">
    <source>
        <dbReference type="Proteomes" id="UP000015441"/>
    </source>
</evidence>
<keyword evidence="2" id="KW-1185">Reference proteome</keyword>
<dbReference type="Proteomes" id="UP000015441">
    <property type="component" value="Unassembled WGS sequence"/>
</dbReference>
<sequence length="228" mass="25850">MQPNQTSHAHESYRFCSWSLEPTVSGELEMREIKMVRLKLFLFASVVVLEESISKENLHKQLVPVARLSLSCRQLDYCKKRLSVIDYCGQLRSADYLRENQGEHVFNEIAPMVIWRAFLAQTFGDPIFAAFQCHRQYDGIYSFGSGDISDLCGTIQKLGKIHQSSTCLRLIDEVDKSYGKAQVVSAENPEIRSSVSIKPVAKAGFVELVFENTSFSNVLCGLRRLEDQ</sequence>
<accession>N1J4Z4</accession>
<dbReference type="AlphaFoldDB" id="N1J4Z4"/>
<dbReference type="EMBL" id="CAUH01000146">
    <property type="protein sequence ID" value="CCU74261.1"/>
    <property type="molecule type" value="Genomic_DNA"/>
</dbReference>
<gene>
    <name evidence="1" type="ORF">BGHDH14_bghG000146000001001</name>
</gene>